<comment type="caution">
    <text evidence="2">The sequence shown here is derived from an EMBL/GenBank/DDBJ whole genome shotgun (WGS) entry which is preliminary data.</text>
</comment>
<keyword evidence="1" id="KW-0812">Transmembrane</keyword>
<dbReference type="Proteomes" id="UP000030403">
    <property type="component" value="Unassembled WGS sequence"/>
</dbReference>
<proteinExistence type="predicted"/>
<dbReference type="RefSeq" id="WP_154657333.1">
    <property type="nucleotide sequence ID" value="NZ_AULJ01000020.1"/>
</dbReference>
<evidence type="ECO:0000256" key="1">
    <source>
        <dbReference type="SAM" id="Phobius"/>
    </source>
</evidence>
<sequence length="46" mass="5345">MSKPHKEDKNKIDADDGWNRALYGSPTKGGCFVFILIIMLIYWLMK</sequence>
<reference evidence="2 3" key="1">
    <citation type="submission" date="2013-08" db="EMBL/GenBank/DDBJ databases">
        <authorList>
            <person name="Huang J."/>
            <person name="Wang G."/>
        </authorList>
    </citation>
    <scope>NUCLEOTIDE SEQUENCE [LARGE SCALE GENOMIC DNA]</scope>
    <source>
        <strain evidence="2 3">BH030004</strain>
    </source>
</reference>
<evidence type="ECO:0000313" key="2">
    <source>
        <dbReference type="EMBL" id="KGX87622.1"/>
    </source>
</evidence>
<evidence type="ECO:0000313" key="3">
    <source>
        <dbReference type="Proteomes" id="UP000030403"/>
    </source>
</evidence>
<keyword evidence="1" id="KW-1133">Transmembrane helix</keyword>
<feature type="transmembrane region" description="Helical" evidence="1">
    <location>
        <begin position="21"/>
        <end position="45"/>
    </location>
</feature>
<protein>
    <submittedName>
        <fullName evidence="2">Uncharacterized protein</fullName>
    </submittedName>
</protein>
<organism evidence="2 3">
    <name type="scientific">Pontibacillus marinus BH030004 = DSM 16465</name>
    <dbReference type="NCBI Taxonomy" id="1385511"/>
    <lineage>
        <taxon>Bacteria</taxon>
        <taxon>Bacillati</taxon>
        <taxon>Bacillota</taxon>
        <taxon>Bacilli</taxon>
        <taxon>Bacillales</taxon>
        <taxon>Bacillaceae</taxon>
        <taxon>Pontibacillus</taxon>
    </lineage>
</organism>
<name>A0A0A5HVF8_9BACI</name>
<dbReference type="STRING" id="1385511.GCA_000425225_02079"/>
<gene>
    <name evidence="2" type="ORF">N783_09400</name>
</gene>
<dbReference type="EMBL" id="AVPF01000023">
    <property type="protein sequence ID" value="KGX87622.1"/>
    <property type="molecule type" value="Genomic_DNA"/>
</dbReference>
<dbReference type="OrthoDB" id="2940535at2"/>
<accession>A0A0A5HVF8</accession>
<keyword evidence="1" id="KW-0472">Membrane</keyword>
<dbReference type="AlphaFoldDB" id="A0A0A5HVF8"/>
<keyword evidence="3" id="KW-1185">Reference proteome</keyword>